<evidence type="ECO:0000313" key="2">
    <source>
        <dbReference type="EMBL" id="VAZ97382.1"/>
    </source>
</evidence>
<protein>
    <submittedName>
        <fullName evidence="1">Uncharacterized protein</fullName>
    </submittedName>
</protein>
<dbReference type="AlphaFoldDB" id="A0A8E2INM5"/>
<dbReference type="RefSeq" id="WP_075549455.1">
    <property type="nucleotide sequence ID" value="NZ_LWCM01000138.1"/>
</dbReference>
<evidence type="ECO:0000313" key="4">
    <source>
        <dbReference type="Proteomes" id="UP000271464"/>
    </source>
</evidence>
<comment type="caution">
    <text evidence="1">The sequence shown here is derived from an EMBL/GenBank/DDBJ whole genome shotgun (WGS) entry which is preliminary data.</text>
</comment>
<reference evidence="1 3" key="1">
    <citation type="submission" date="2017-02" db="EMBL/GenBank/DDBJ databases">
        <title>Mycobacterium kansasii genomes.</title>
        <authorList>
            <person name="Borowka P."/>
            <person name="Strapagiel D."/>
            <person name="Marciniak B."/>
            <person name="Lach J."/>
            <person name="Bakula Z."/>
            <person name="Van Ingen J."/>
            <person name="Safianowska A."/>
            <person name="Brzostek A."/>
            <person name="Dziadek J."/>
            <person name="Jagielski T."/>
        </authorList>
    </citation>
    <scope>NUCLEOTIDE SEQUENCE [LARGE SCALE GENOMIC DNA]</scope>
    <source>
        <strain evidence="1 3">12MK</strain>
    </source>
</reference>
<accession>A0A8E2INM5</accession>
<dbReference type="OrthoDB" id="4752193at2"/>
<dbReference type="EMBL" id="UPHM01000102">
    <property type="protein sequence ID" value="VAZ97382.1"/>
    <property type="molecule type" value="Genomic_DNA"/>
</dbReference>
<dbReference type="Proteomes" id="UP000271464">
    <property type="component" value="Unassembled WGS sequence"/>
</dbReference>
<reference evidence="2 4" key="2">
    <citation type="submission" date="2018-09" db="EMBL/GenBank/DDBJ databases">
        <authorList>
            <person name="Tagini F."/>
        </authorList>
    </citation>
    <scope>NUCLEOTIDE SEQUENCE [LARGE SCALE GENOMIC DNA]</scope>
    <source>
        <strain evidence="2 4">MK4</strain>
    </source>
</reference>
<keyword evidence="4" id="KW-1185">Reference proteome</keyword>
<dbReference type="GeneID" id="66596972"/>
<dbReference type="EMBL" id="MWQA01000001">
    <property type="protein sequence ID" value="ORC06347.1"/>
    <property type="molecule type" value="Genomic_DNA"/>
</dbReference>
<evidence type="ECO:0000313" key="3">
    <source>
        <dbReference type="Proteomes" id="UP000192335"/>
    </source>
</evidence>
<organism evidence="1 3">
    <name type="scientific">Mycobacterium persicum</name>
    <dbReference type="NCBI Taxonomy" id="1487726"/>
    <lineage>
        <taxon>Bacteria</taxon>
        <taxon>Bacillati</taxon>
        <taxon>Actinomycetota</taxon>
        <taxon>Actinomycetes</taxon>
        <taxon>Mycobacteriales</taxon>
        <taxon>Mycobacteriaceae</taxon>
        <taxon>Mycobacterium</taxon>
    </lineage>
</organism>
<name>A0A8E2INM5_9MYCO</name>
<proteinExistence type="predicted"/>
<gene>
    <name evidence="1" type="ORF">B4U45_06575</name>
    <name evidence="2" type="ORF">LAUMK4_03826</name>
</gene>
<dbReference type="Proteomes" id="UP000192335">
    <property type="component" value="Unassembled WGS sequence"/>
</dbReference>
<sequence length="261" mass="28198">MSKIPGWIGHHDLEGRLRDPLPAHLADAAAVEAVFTPPAQWLAVRQRWAAFIDTSTPHVDQLLQHITSGAGDLPGLRAAALAELAATGAADAELRQQLAVRVCHELTRLWPAEKAYTAAAKAFDAAVRAFSGSDETELDHAAIALVAAARLCGAERNAAKWATDRLQFTLCVDPRRAHLRKLVTAFVVPGEAQREYGTGRWNALLKLGAGLRAATDPLRAAPELPAHVTCVDEHRVIQRWDPLDGEPPTGWRQVPDGWIGG</sequence>
<evidence type="ECO:0000313" key="1">
    <source>
        <dbReference type="EMBL" id="ORC06347.1"/>
    </source>
</evidence>